<dbReference type="GeneID" id="77727989"/>
<keyword evidence="4" id="KW-1185">Reference proteome</keyword>
<organism evidence="3 4">
    <name type="scientific">Dioszegia hungarica</name>
    <dbReference type="NCBI Taxonomy" id="4972"/>
    <lineage>
        <taxon>Eukaryota</taxon>
        <taxon>Fungi</taxon>
        <taxon>Dikarya</taxon>
        <taxon>Basidiomycota</taxon>
        <taxon>Agaricomycotina</taxon>
        <taxon>Tremellomycetes</taxon>
        <taxon>Tremellales</taxon>
        <taxon>Bulleribasidiaceae</taxon>
        <taxon>Dioszegia</taxon>
    </lineage>
</organism>
<proteinExistence type="predicted"/>
<feature type="compositionally biased region" description="Polar residues" evidence="1">
    <location>
        <begin position="57"/>
        <end position="67"/>
    </location>
</feature>
<evidence type="ECO:0008006" key="5">
    <source>
        <dbReference type="Google" id="ProtNLM"/>
    </source>
</evidence>
<sequence length="323" mass="35293">MSWRGAAQNPENTAPTPTGTDGQATSPSPPAPASTAYHTEHAQRESGVSAHPVDAYSLSNRPQSAGTTPHHPGSITAAPYFHLPPPPADAHLAHPGPAPPTQYNNHMQPQYPIFPAKETGYGHGYGYQPSPYVGPGAPIHDNGKIVGGPVAGVSVRYALMAIHTVLTIIVIALTGVYYLDIINISFLSAMALAFLIYIPAAFGLTVARRRNHFDHAGGEVAYLVIQQVGWLAIGITNILYLAFTDCEERDRIYSYDDGYYMWTYIYANVCQWSPVILGLSFAQMLLLMGWMIWIIVEVHRRSPADPNRGFQVSTAWLLRGWRA</sequence>
<feature type="transmembrane region" description="Helical" evidence="2">
    <location>
        <begin position="220"/>
        <end position="243"/>
    </location>
</feature>
<gene>
    <name evidence="3" type="ORF">MKK02DRAFT_33787</name>
</gene>
<accession>A0AA38LT81</accession>
<keyword evidence="2" id="KW-0812">Transmembrane</keyword>
<feature type="transmembrane region" description="Helical" evidence="2">
    <location>
        <begin position="157"/>
        <end position="178"/>
    </location>
</feature>
<feature type="compositionally biased region" description="Polar residues" evidence="1">
    <location>
        <begin position="9"/>
        <end position="23"/>
    </location>
</feature>
<feature type="transmembrane region" description="Helical" evidence="2">
    <location>
        <begin position="184"/>
        <end position="208"/>
    </location>
</feature>
<keyword evidence="2" id="KW-0472">Membrane</keyword>
<dbReference type="RefSeq" id="XP_052946419.1">
    <property type="nucleotide sequence ID" value="XM_053088784.1"/>
</dbReference>
<evidence type="ECO:0000256" key="2">
    <source>
        <dbReference type="SAM" id="Phobius"/>
    </source>
</evidence>
<feature type="region of interest" description="Disordered" evidence="1">
    <location>
        <begin position="1"/>
        <end position="101"/>
    </location>
</feature>
<comment type="caution">
    <text evidence="3">The sequence shown here is derived from an EMBL/GenBank/DDBJ whole genome shotgun (WGS) entry which is preliminary data.</text>
</comment>
<dbReference type="AlphaFoldDB" id="A0AA38LT81"/>
<evidence type="ECO:0000313" key="3">
    <source>
        <dbReference type="EMBL" id="KAI9636642.1"/>
    </source>
</evidence>
<name>A0AA38LT81_9TREE</name>
<feature type="transmembrane region" description="Helical" evidence="2">
    <location>
        <begin position="263"/>
        <end position="296"/>
    </location>
</feature>
<reference evidence="3" key="1">
    <citation type="journal article" date="2022" name="G3 (Bethesda)">
        <title>High quality genome of the basidiomycete yeast Dioszegia hungarica PDD-24b-2 isolated from cloud water.</title>
        <authorList>
            <person name="Jarrige D."/>
            <person name="Haridas S."/>
            <person name="Bleykasten-Grosshans C."/>
            <person name="Joly M."/>
            <person name="Nadalig T."/>
            <person name="Sancelme M."/>
            <person name="Vuilleumier S."/>
            <person name="Grigoriev I.V."/>
            <person name="Amato P."/>
            <person name="Bringel F."/>
        </authorList>
    </citation>
    <scope>NUCLEOTIDE SEQUENCE</scope>
    <source>
        <strain evidence="3">PDD-24b-2</strain>
    </source>
</reference>
<evidence type="ECO:0000313" key="4">
    <source>
        <dbReference type="Proteomes" id="UP001164286"/>
    </source>
</evidence>
<dbReference type="Proteomes" id="UP001164286">
    <property type="component" value="Unassembled WGS sequence"/>
</dbReference>
<protein>
    <recommendedName>
        <fullName evidence="5">Transmembrane protein</fullName>
    </recommendedName>
</protein>
<keyword evidence="2" id="KW-1133">Transmembrane helix</keyword>
<dbReference type="EMBL" id="JAKWFO010000005">
    <property type="protein sequence ID" value="KAI9636642.1"/>
    <property type="molecule type" value="Genomic_DNA"/>
</dbReference>
<evidence type="ECO:0000256" key="1">
    <source>
        <dbReference type="SAM" id="MobiDB-lite"/>
    </source>
</evidence>